<evidence type="ECO:0000313" key="2">
    <source>
        <dbReference type="EMBL" id="UYQ94603.1"/>
    </source>
</evidence>
<dbReference type="SUPFAM" id="SSF53756">
    <property type="entry name" value="UDP-Glycosyltransferase/glycogen phosphorylase"/>
    <property type="match status" value="1"/>
</dbReference>
<dbReference type="EMBL" id="CP107006">
    <property type="protein sequence ID" value="UYQ94603.1"/>
    <property type="molecule type" value="Genomic_DNA"/>
</dbReference>
<dbReference type="CDD" id="cd03784">
    <property type="entry name" value="GT1_Gtf-like"/>
    <property type="match status" value="1"/>
</dbReference>
<dbReference type="RefSeq" id="WP_264282474.1">
    <property type="nucleotide sequence ID" value="NZ_CP107006.1"/>
</dbReference>
<dbReference type="Proteomes" id="UP001162741">
    <property type="component" value="Chromosome"/>
</dbReference>
<reference evidence="2" key="1">
    <citation type="submission" date="2022-10" db="EMBL/GenBank/DDBJ databases">
        <title>Chitinophaga sp. nov., isolated from soil.</title>
        <authorList>
            <person name="Jeon C.O."/>
        </authorList>
    </citation>
    <scope>NUCLEOTIDE SEQUENCE</scope>
    <source>
        <strain evidence="2">R8</strain>
    </source>
</reference>
<gene>
    <name evidence="2" type="ORF">MKQ68_05795</name>
</gene>
<evidence type="ECO:0000313" key="3">
    <source>
        <dbReference type="Proteomes" id="UP001162741"/>
    </source>
</evidence>
<dbReference type="Gene3D" id="3.40.50.2000">
    <property type="entry name" value="Glycogen Phosphorylase B"/>
    <property type="match status" value="2"/>
</dbReference>
<accession>A0ABY6J4S2</accession>
<dbReference type="Pfam" id="PF06722">
    <property type="entry name" value="EryCIII-like_C"/>
    <property type="match status" value="1"/>
</dbReference>
<sequence length="447" mass="50745">MQPQERKKILFANMAADGHFNPLTGIAAWLRDQGHDVRWYTSKFYEEKIQRMNIPTYRYKRALEVSAENMDEVFPDREENKGKLAKLKYDMKNFFILRGPEFAEDIKEIYEEFAFDVLVADILFVGAPLVREALNVPTVIIGVCPLMESSRDLPPTGMGMVPASNFLGRVQHQLLRWFARKVIFKEVGDFMNEVYARYGIAPVKGVLFDGWMQKSDLLLQSGVPGFEFKRSDMNPNVRFVGALLPEHLKQAKPFKLGYKLAHYNKVILVTQGTAERDVEKLLVPVLEAYKNTRYLVVATTGGSRTQELRERYPFDNIIVEDFINFNEIMPLADVYVTNGGYGGVMLAIHHGLPMVLAGIHEGKSEITARAGYFGLGVNLRTETPSVSQLRGAVEKVLKEETYRTNVAKLGAEFAAYDTNRLCEQHIMELLDSRAPKVRRLSGQFSLS</sequence>
<evidence type="ECO:0000259" key="1">
    <source>
        <dbReference type="Pfam" id="PF06722"/>
    </source>
</evidence>
<keyword evidence="3" id="KW-1185">Reference proteome</keyword>
<feature type="domain" description="Erythromycin biosynthesis protein CIII-like C-terminal" evidence="1">
    <location>
        <begin position="315"/>
        <end position="416"/>
    </location>
</feature>
<dbReference type="PANTHER" id="PTHR21015">
    <property type="entry name" value="UDP-N-ACETYLGLUCOSAMINE--N-ACETYLMURAMYL-(PENTAPEPTIDE) PYROPHOSPHORYL-UNDECAPRENOL N-ACETYLGLUCOSAMINE TRANSFERASE 1"/>
    <property type="match status" value="1"/>
</dbReference>
<protein>
    <submittedName>
        <fullName evidence="2">Glycosyltransferase</fullName>
    </submittedName>
</protein>
<dbReference type="InterPro" id="IPR002213">
    <property type="entry name" value="UDP_glucos_trans"/>
</dbReference>
<dbReference type="PANTHER" id="PTHR21015:SF22">
    <property type="entry name" value="GLYCOSYLTRANSFERASE"/>
    <property type="match status" value="1"/>
</dbReference>
<organism evidence="2 3">
    <name type="scientific">Chitinophaga horti</name>
    <dbReference type="NCBI Taxonomy" id="2920382"/>
    <lineage>
        <taxon>Bacteria</taxon>
        <taxon>Pseudomonadati</taxon>
        <taxon>Bacteroidota</taxon>
        <taxon>Chitinophagia</taxon>
        <taxon>Chitinophagales</taxon>
        <taxon>Chitinophagaceae</taxon>
        <taxon>Chitinophaga</taxon>
    </lineage>
</organism>
<proteinExistence type="predicted"/>
<dbReference type="InterPro" id="IPR010610">
    <property type="entry name" value="EryCIII-like_C"/>
</dbReference>
<name>A0ABY6J4S2_9BACT</name>